<dbReference type="Gene3D" id="2.60.120.620">
    <property type="entry name" value="q2cbj1_9rhob like domain"/>
    <property type="match status" value="1"/>
</dbReference>
<name>A0A1Z1FBV5_9SPHN</name>
<evidence type="ECO:0000256" key="1">
    <source>
        <dbReference type="SAM" id="MobiDB-lite"/>
    </source>
</evidence>
<keyword evidence="3" id="KW-1185">Reference proteome</keyword>
<evidence type="ECO:0000313" key="3">
    <source>
        <dbReference type="Proteomes" id="UP000195807"/>
    </source>
</evidence>
<feature type="region of interest" description="Disordered" evidence="1">
    <location>
        <begin position="188"/>
        <end position="207"/>
    </location>
</feature>
<dbReference type="RefSeq" id="WP_066845252.1">
    <property type="nucleotide sequence ID" value="NZ_CP019602.1"/>
</dbReference>
<dbReference type="AlphaFoldDB" id="A0A1Z1FBV5"/>
<reference evidence="2 3" key="1">
    <citation type="submission" date="2017-01" db="EMBL/GenBank/DDBJ databases">
        <title>Complete genome sequence of esterase-producing bacterium Croceicoccus marinus E4A9.</title>
        <authorList>
            <person name="Wu Y.-H."/>
            <person name="Cheng H."/>
            <person name="Xu L."/>
            <person name="Huo Y.-Y."/>
            <person name="Wang C.-S."/>
            <person name="Xu X.-W."/>
        </authorList>
    </citation>
    <scope>NUCLEOTIDE SEQUENCE [LARGE SCALE GENOMIC DNA]</scope>
    <source>
        <strain evidence="2 3">E4A9</strain>
    </source>
</reference>
<dbReference type="Proteomes" id="UP000195807">
    <property type="component" value="Chromosome"/>
</dbReference>
<sequence>MTAIHYDARCGDEGRRAQIYAGDVHVISARPAMHALADWARELLVAGFGDEDPETLQHRVPVERFVELFAPIKPRFIHHPRTWELLCAVVKDMGLDPRETYLDVPRLRGVTSHGYLTSGVGYAFPMHRDTWWAAPMQQVNWWLPIFEIESASTMAFHPAWWNRAIENSSGEFDYYEYNRVARGAAAKQVKQDTRSQPRITLDPPPVDTPSVRLVAPVGGAILFSGQQLHSTVPNESGRTRFSIDFRTINIADVRAGRGAPNMDSAPAGTSLRDFRRVSDKAPMPEEIALSVDPRRIPFEEAVFQPPASLLAELAAENAERTGAA</sequence>
<gene>
    <name evidence="2" type="ORF">A9D14_08500</name>
</gene>
<dbReference type="SUPFAM" id="SSF51197">
    <property type="entry name" value="Clavaminate synthase-like"/>
    <property type="match status" value="1"/>
</dbReference>
<proteinExistence type="predicted"/>
<evidence type="ECO:0008006" key="4">
    <source>
        <dbReference type="Google" id="ProtNLM"/>
    </source>
</evidence>
<dbReference type="EMBL" id="CP019602">
    <property type="protein sequence ID" value="ARU16232.1"/>
    <property type="molecule type" value="Genomic_DNA"/>
</dbReference>
<dbReference type="STRING" id="450378.GCA_001661675_01704"/>
<organism evidence="2 3">
    <name type="scientific">Croceicoccus marinus</name>
    <dbReference type="NCBI Taxonomy" id="450378"/>
    <lineage>
        <taxon>Bacteria</taxon>
        <taxon>Pseudomonadati</taxon>
        <taxon>Pseudomonadota</taxon>
        <taxon>Alphaproteobacteria</taxon>
        <taxon>Sphingomonadales</taxon>
        <taxon>Erythrobacteraceae</taxon>
        <taxon>Croceicoccus</taxon>
    </lineage>
</organism>
<evidence type="ECO:0000313" key="2">
    <source>
        <dbReference type="EMBL" id="ARU16232.1"/>
    </source>
</evidence>
<accession>A0A1Z1FBV5</accession>
<protein>
    <recommendedName>
        <fullName evidence="4">Phytanoyl-CoA dioxygenase family protein</fullName>
    </recommendedName>
</protein>
<dbReference type="KEGG" id="cman:A9D14_08500"/>